<evidence type="ECO:0000256" key="2">
    <source>
        <dbReference type="SAM" id="Phobius"/>
    </source>
</evidence>
<accession>A0A3B0S3F7</accession>
<evidence type="ECO:0000256" key="1">
    <source>
        <dbReference type="SAM" id="MobiDB-lite"/>
    </source>
</evidence>
<dbReference type="EMBL" id="UOEK01000077">
    <property type="protein sequence ID" value="VAV95386.1"/>
    <property type="molecule type" value="Genomic_DNA"/>
</dbReference>
<name>A0A3B0S3F7_9ZZZZ</name>
<feature type="compositionally biased region" description="Acidic residues" evidence="1">
    <location>
        <begin position="50"/>
        <end position="59"/>
    </location>
</feature>
<protein>
    <submittedName>
        <fullName evidence="3">Uncharacterized protein</fullName>
    </submittedName>
</protein>
<organism evidence="3">
    <name type="scientific">hydrothermal vent metagenome</name>
    <dbReference type="NCBI Taxonomy" id="652676"/>
    <lineage>
        <taxon>unclassified sequences</taxon>
        <taxon>metagenomes</taxon>
        <taxon>ecological metagenomes</taxon>
    </lineage>
</organism>
<dbReference type="AlphaFoldDB" id="A0A3B0S3F7"/>
<feature type="transmembrane region" description="Helical" evidence="2">
    <location>
        <begin position="12"/>
        <end position="32"/>
    </location>
</feature>
<sequence>MTDPLFAYIDPGAGATLAQLALAGTAGLAAIGKVRLNRIKSRLTGKVDVDSESEPDVPSDESAATE</sequence>
<keyword evidence="2" id="KW-1133">Transmembrane helix</keyword>
<keyword evidence="2" id="KW-0472">Membrane</keyword>
<proteinExistence type="predicted"/>
<feature type="region of interest" description="Disordered" evidence="1">
    <location>
        <begin position="47"/>
        <end position="66"/>
    </location>
</feature>
<keyword evidence="2" id="KW-0812">Transmembrane</keyword>
<reference evidence="3" key="1">
    <citation type="submission" date="2018-06" db="EMBL/GenBank/DDBJ databases">
        <authorList>
            <person name="Zhirakovskaya E."/>
        </authorList>
    </citation>
    <scope>NUCLEOTIDE SEQUENCE</scope>
</reference>
<evidence type="ECO:0000313" key="3">
    <source>
        <dbReference type="EMBL" id="VAV95386.1"/>
    </source>
</evidence>
<gene>
    <name evidence="3" type="ORF">MNBD_ACTINO02-2930</name>
</gene>